<keyword evidence="12" id="KW-1185">Reference proteome</keyword>
<evidence type="ECO:0000256" key="3">
    <source>
        <dbReference type="ARBA" id="ARBA00022553"/>
    </source>
</evidence>
<dbReference type="GO" id="GO:0046983">
    <property type="term" value="F:protein dimerization activity"/>
    <property type="evidence" value="ECO:0007669"/>
    <property type="project" value="InterPro"/>
</dbReference>
<keyword evidence="9" id="KW-0812">Transmembrane</keyword>
<keyword evidence="3" id="KW-0597">Phosphoprotein</keyword>
<dbReference type="OrthoDB" id="3616637at2"/>
<keyword evidence="9" id="KW-1133">Transmembrane helix</keyword>
<evidence type="ECO:0000259" key="10">
    <source>
        <dbReference type="Pfam" id="PF07730"/>
    </source>
</evidence>
<dbReference type="GO" id="GO:0016020">
    <property type="term" value="C:membrane"/>
    <property type="evidence" value="ECO:0007669"/>
    <property type="project" value="InterPro"/>
</dbReference>
<organism evidence="11 12">
    <name type="scientific">Amycolatopsis rhizosphaerae</name>
    <dbReference type="NCBI Taxonomy" id="2053003"/>
    <lineage>
        <taxon>Bacteria</taxon>
        <taxon>Bacillati</taxon>
        <taxon>Actinomycetota</taxon>
        <taxon>Actinomycetes</taxon>
        <taxon>Pseudonocardiales</taxon>
        <taxon>Pseudonocardiaceae</taxon>
        <taxon>Amycolatopsis</taxon>
    </lineage>
</organism>
<evidence type="ECO:0000256" key="2">
    <source>
        <dbReference type="ARBA" id="ARBA00012438"/>
    </source>
</evidence>
<feature type="transmembrane region" description="Helical" evidence="9">
    <location>
        <begin position="44"/>
        <end position="64"/>
    </location>
</feature>
<dbReference type="InterPro" id="IPR050482">
    <property type="entry name" value="Sensor_HK_TwoCompSys"/>
</dbReference>
<dbReference type="EC" id="2.7.13.3" evidence="2"/>
<dbReference type="SUPFAM" id="SSF55874">
    <property type="entry name" value="ATPase domain of HSP90 chaperone/DNA topoisomerase II/histidine kinase"/>
    <property type="match status" value="1"/>
</dbReference>
<sequence>MRQVFVTAVIVTAVFLAGGAWSPQLGWQAALLSAAQLAPLLGRRRWPSAALGLVATATVARLLLAPHNNLVYLPVLVALYGVAGVVRTELCLLVVAAVAAAVFPSKGLLDGSVLAASTGFLAWLLGLERWRQFAERTDRVARRLHDTLARSTAVMLVQAEALRAAGELNETDRQRVDTLLSAGRGALTLVRRTLTSLQEDHEEPPDLPEVLARLRTAGLLLDRDPDLTGLPRSVRTLAERVVAEAAANALRHNGAGVRLRVEVCEGDDRVTVTVRNAAKVSTARPGFGLSGLAAQVRDAGGTIRFGPRDGEWLVSATLPMTAAATRSRTGTRAA</sequence>
<dbReference type="PANTHER" id="PTHR24421">
    <property type="entry name" value="NITRATE/NITRITE SENSOR PROTEIN NARX-RELATED"/>
    <property type="match status" value="1"/>
</dbReference>
<keyword evidence="4" id="KW-0808">Transferase</keyword>
<dbReference type="GO" id="GO:0000155">
    <property type="term" value="F:phosphorelay sensor kinase activity"/>
    <property type="evidence" value="ECO:0007669"/>
    <property type="project" value="InterPro"/>
</dbReference>
<reference evidence="11 12" key="2">
    <citation type="submission" date="2019-08" db="EMBL/GenBank/DDBJ databases">
        <title>Amycolatopsis acidicola sp. nov., isolated from peat swamp forest soil.</title>
        <authorList>
            <person name="Srisuk N."/>
        </authorList>
    </citation>
    <scope>NUCLEOTIDE SEQUENCE [LARGE SCALE GENOMIC DNA]</scope>
    <source>
        <strain evidence="11 12">TBRC 6029</strain>
    </source>
</reference>
<evidence type="ECO:0000256" key="7">
    <source>
        <dbReference type="ARBA" id="ARBA00022840"/>
    </source>
</evidence>
<dbReference type="EMBL" id="VJWX01000296">
    <property type="protein sequence ID" value="TVT37548.1"/>
    <property type="molecule type" value="Genomic_DNA"/>
</dbReference>
<dbReference type="AlphaFoldDB" id="A0A558BM16"/>
<evidence type="ECO:0000313" key="12">
    <source>
        <dbReference type="Proteomes" id="UP000320011"/>
    </source>
</evidence>
<name>A0A558BM16_9PSEU</name>
<dbReference type="Pfam" id="PF07730">
    <property type="entry name" value="HisKA_3"/>
    <property type="match status" value="1"/>
</dbReference>
<dbReference type="PANTHER" id="PTHR24421:SF10">
    <property type="entry name" value="NITRATE_NITRITE SENSOR PROTEIN NARQ"/>
    <property type="match status" value="1"/>
</dbReference>
<evidence type="ECO:0000256" key="4">
    <source>
        <dbReference type="ARBA" id="ARBA00022679"/>
    </source>
</evidence>
<proteinExistence type="predicted"/>
<accession>A0A558BM16</accession>
<keyword evidence="6 11" id="KW-0418">Kinase</keyword>
<dbReference type="Gene3D" id="1.20.5.1930">
    <property type="match status" value="1"/>
</dbReference>
<evidence type="ECO:0000256" key="1">
    <source>
        <dbReference type="ARBA" id="ARBA00000085"/>
    </source>
</evidence>
<evidence type="ECO:0000256" key="5">
    <source>
        <dbReference type="ARBA" id="ARBA00022741"/>
    </source>
</evidence>
<keyword evidence="9" id="KW-0472">Membrane</keyword>
<dbReference type="Gene3D" id="3.30.565.10">
    <property type="entry name" value="Histidine kinase-like ATPase, C-terminal domain"/>
    <property type="match status" value="1"/>
</dbReference>
<protein>
    <recommendedName>
        <fullName evidence="2">histidine kinase</fullName>
        <ecNumber evidence="2">2.7.13.3</ecNumber>
    </recommendedName>
</protein>
<reference evidence="11 12" key="1">
    <citation type="submission" date="2019-07" db="EMBL/GenBank/DDBJ databases">
        <authorList>
            <person name="Duangmal K."/>
            <person name="Teo W.F.A."/>
        </authorList>
    </citation>
    <scope>NUCLEOTIDE SEQUENCE [LARGE SCALE GENOMIC DNA]</scope>
    <source>
        <strain evidence="11 12">TBRC 6029</strain>
    </source>
</reference>
<dbReference type="InterPro" id="IPR011712">
    <property type="entry name" value="Sig_transdc_His_kin_sub3_dim/P"/>
</dbReference>
<feature type="transmembrane region" description="Helical" evidence="9">
    <location>
        <begin position="71"/>
        <end position="102"/>
    </location>
</feature>
<evidence type="ECO:0000256" key="8">
    <source>
        <dbReference type="ARBA" id="ARBA00023012"/>
    </source>
</evidence>
<dbReference type="InterPro" id="IPR036890">
    <property type="entry name" value="HATPase_C_sf"/>
</dbReference>
<comment type="catalytic activity">
    <reaction evidence="1">
        <text>ATP + protein L-histidine = ADP + protein N-phospho-L-histidine.</text>
        <dbReference type="EC" id="2.7.13.3"/>
    </reaction>
</comment>
<evidence type="ECO:0000256" key="9">
    <source>
        <dbReference type="SAM" id="Phobius"/>
    </source>
</evidence>
<evidence type="ECO:0000313" key="11">
    <source>
        <dbReference type="EMBL" id="TVT37548.1"/>
    </source>
</evidence>
<dbReference type="RefSeq" id="WP_144591116.1">
    <property type="nucleotide sequence ID" value="NZ_VJWX01000296.1"/>
</dbReference>
<gene>
    <name evidence="11" type="ORF">FNH05_24805</name>
</gene>
<comment type="caution">
    <text evidence="11">The sequence shown here is derived from an EMBL/GenBank/DDBJ whole genome shotgun (WGS) entry which is preliminary data.</text>
</comment>
<dbReference type="Proteomes" id="UP000320011">
    <property type="component" value="Unassembled WGS sequence"/>
</dbReference>
<evidence type="ECO:0000256" key="6">
    <source>
        <dbReference type="ARBA" id="ARBA00022777"/>
    </source>
</evidence>
<feature type="domain" description="Signal transduction histidine kinase subgroup 3 dimerisation and phosphoacceptor" evidence="10">
    <location>
        <begin position="139"/>
        <end position="200"/>
    </location>
</feature>
<keyword evidence="5" id="KW-0547">Nucleotide-binding</keyword>
<feature type="transmembrane region" description="Helical" evidence="9">
    <location>
        <begin position="108"/>
        <end position="127"/>
    </location>
</feature>
<keyword evidence="7" id="KW-0067">ATP-binding</keyword>
<dbReference type="GO" id="GO:0005524">
    <property type="term" value="F:ATP binding"/>
    <property type="evidence" value="ECO:0007669"/>
    <property type="project" value="UniProtKB-KW"/>
</dbReference>
<keyword evidence="8" id="KW-0902">Two-component regulatory system</keyword>